<evidence type="ECO:0000256" key="5">
    <source>
        <dbReference type="SAM" id="Phobius"/>
    </source>
</evidence>
<dbReference type="InterPro" id="IPR024199">
    <property type="entry name" value="Uncharacterised_DsbB"/>
</dbReference>
<evidence type="ECO:0000313" key="6">
    <source>
        <dbReference type="EMBL" id="PRD53548.1"/>
    </source>
</evidence>
<feature type="transmembrane region" description="Helical" evidence="5">
    <location>
        <begin position="74"/>
        <end position="96"/>
    </location>
</feature>
<dbReference type="GO" id="GO:0016020">
    <property type="term" value="C:membrane"/>
    <property type="evidence" value="ECO:0007669"/>
    <property type="project" value="UniProtKB-SubCell"/>
</dbReference>
<feature type="transmembrane region" description="Helical" evidence="5">
    <location>
        <begin position="140"/>
        <end position="161"/>
    </location>
</feature>
<dbReference type="GO" id="GO:0006457">
    <property type="term" value="P:protein folding"/>
    <property type="evidence" value="ECO:0007669"/>
    <property type="project" value="InterPro"/>
</dbReference>
<organism evidence="6 7">
    <name type="scientific">Phyllobacterium myrsinacearum</name>
    <dbReference type="NCBI Taxonomy" id="28101"/>
    <lineage>
        <taxon>Bacteria</taxon>
        <taxon>Pseudomonadati</taxon>
        <taxon>Pseudomonadota</taxon>
        <taxon>Alphaproteobacteria</taxon>
        <taxon>Hyphomicrobiales</taxon>
        <taxon>Phyllobacteriaceae</taxon>
        <taxon>Phyllobacterium</taxon>
    </lineage>
</organism>
<feature type="transmembrane region" description="Helical" evidence="5">
    <location>
        <begin position="12"/>
        <end position="35"/>
    </location>
</feature>
<dbReference type="RefSeq" id="WP_105734550.1">
    <property type="nucleotide sequence ID" value="NZ_PVBT01000003.1"/>
</dbReference>
<dbReference type="InterPro" id="IPR023380">
    <property type="entry name" value="DsbB-like_sf"/>
</dbReference>
<keyword evidence="4 5" id="KW-0472">Membrane</keyword>
<gene>
    <name evidence="6" type="ORF">C5750_14430</name>
</gene>
<dbReference type="InterPro" id="IPR003752">
    <property type="entry name" value="DiS_bond_form_DsbB/BdbC"/>
</dbReference>
<proteinExistence type="predicted"/>
<evidence type="ECO:0000256" key="2">
    <source>
        <dbReference type="ARBA" id="ARBA00022692"/>
    </source>
</evidence>
<dbReference type="GO" id="GO:0015035">
    <property type="term" value="F:protein-disulfide reductase activity"/>
    <property type="evidence" value="ECO:0007669"/>
    <property type="project" value="InterPro"/>
</dbReference>
<keyword evidence="7" id="KW-1185">Reference proteome</keyword>
<dbReference type="PIRSF" id="PIRSF033913">
    <property type="entry name" value="S-S_format_DsbB"/>
    <property type="match status" value="1"/>
</dbReference>
<dbReference type="Gene3D" id="1.20.1550.10">
    <property type="entry name" value="DsbB-like"/>
    <property type="match status" value="1"/>
</dbReference>
<dbReference type="Proteomes" id="UP000238563">
    <property type="component" value="Unassembled WGS sequence"/>
</dbReference>
<protein>
    <submittedName>
        <fullName evidence="6">Disulfide bond formation protein B</fullName>
    </submittedName>
</protein>
<dbReference type="Pfam" id="PF02600">
    <property type="entry name" value="DsbB"/>
    <property type="match status" value="1"/>
</dbReference>
<dbReference type="AlphaFoldDB" id="A0A2S9JKD3"/>
<evidence type="ECO:0000313" key="7">
    <source>
        <dbReference type="Proteomes" id="UP000238563"/>
    </source>
</evidence>
<dbReference type="EMBL" id="PVBT01000003">
    <property type="protein sequence ID" value="PRD53548.1"/>
    <property type="molecule type" value="Genomic_DNA"/>
</dbReference>
<name>A0A2S9JKD3_9HYPH</name>
<sequence length="168" mass="17761">MTTTRPSPHLKTAVFLLLAMIVTVGSALGFQYIGGYLPCKLCLEQRFPYYAGIPLMALAVLASAFRWPAALTRTLLALGGILMLIGLGLAVFHAGVEWKFWPGPTDCTAVSMSITTNAGNLLNDMNAIHPPACDTAALRVLGLSFAGWNAIASLILALIAFRGAKKAA</sequence>
<dbReference type="SUPFAM" id="SSF158442">
    <property type="entry name" value="DsbB-like"/>
    <property type="match status" value="1"/>
</dbReference>
<keyword evidence="2 5" id="KW-0812">Transmembrane</keyword>
<evidence type="ECO:0000256" key="4">
    <source>
        <dbReference type="ARBA" id="ARBA00023136"/>
    </source>
</evidence>
<accession>A0A2S9JKD3</accession>
<reference evidence="6 7" key="1">
    <citation type="submission" date="2018-02" db="EMBL/GenBank/DDBJ databases">
        <title>The draft genome of Phyllobacterium myrsinacearum DSM5892.</title>
        <authorList>
            <person name="Li L."/>
            <person name="Liu L."/>
            <person name="Zhang X."/>
            <person name="Wang T."/>
        </authorList>
    </citation>
    <scope>NUCLEOTIDE SEQUENCE [LARGE SCALE GENOMIC DNA]</scope>
    <source>
        <strain evidence="6 7">DSM 5892</strain>
    </source>
</reference>
<feature type="transmembrane region" description="Helical" evidence="5">
    <location>
        <begin position="47"/>
        <end position="67"/>
    </location>
</feature>
<evidence type="ECO:0000256" key="1">
    <source>
        <dbReference type="ARBA" id="ARBA00004141"/>
    </source>
</evidence>
<dbReference type="OrthoDB" id="9808637at2"/>
<comment type="caution">
    <text evidence="6">The sequence shown here is derived from an EMBL/GenBank/DDBJ whole genome shotgun (WGS) entry which is preliminary data.</text>
</comment>
<keyword evidence="3 5" id="KW-1133">Transmembrane helix</keyword>
<comment type="subcellular location">
    <subcellularLocation>
        <location evidence="1">Membrane</location>
        <topology evidence="1">Multi-pass membrane protein</topology>
    </subcellularLocation>
</comment>
<evidence type="ECO:0000256" key="3">
    <source>
        <dbReference type="ARBA" id="ARBA00022989"/>
    </source>
</evidence>